<gene>
    <name evidence="1" type="ordered locus">Pput_0351</name>
</gene>
<dbReference type="InterPro" id="IPR022385">
    <property type="entry name" value="Rhs_assc_core"/>
</dbReference>
<evidence type="ECO:0000313" key="1">
    <source>
        <dbReference type="EMBL" id="ABQ76524.1"/>
    </source>
</evidence>
<dbReference type="AlphaFoldDB" id="A5VXB4"/>
<proteinExistence type="predicted"/>
<evidence type="ECO:0008006" key="2">
    <source>
        <dbReference type="Google" id="ProtNLM"/>
    </source>
</evidence>
<accession>A5VXB4</accession>
<dbReference type="NCBIfam" id="TIGR03696">
    <property type="entry name" value="Rhs_assc_core"/>
    <property type="match status" value="1"/>
</dbReference>
<dbReference type="eggNOG" id="COG3209">
    <property type="taxonomic scope" value="Bacteria"/>
</dbReference>
<dbReference type="KEGG" id="ppf:Pput_0351"/>
<dbReference type="HOGENOM" id="CLU_1061147_0_0_6"/>
<protein>
    <recommendedName>
        <fullName evidence="2">RHS repeat-associated core domain-containing protein</fullName>
    </recommendedName>
</protein>
<name>A5VXB4_PSEP1</name>
<dbReference type="Gene3D" id="2.180.10.10">
    <property type="entry name" value="RHS repeat-associated core"/>
    <property type="match status" value="1"/>
</dbReference>
<organism evidence="1">
    <name type="scientific">Pseudomonas putida (strain ATCC 700007 / DSM 6899 / JCM 31910 / BCRC 17059 / LMG 24140 / F1)</name>
    <dbReference type="NCBI Taxonomy" id="351746"/>
    <lineage>
        <taxon>Bacteria</taxon>
        <taxon>Pseudomonadati</taxon>
        <taxon>Pseudomonadota</taxon>
        <taxon>Gammaproteobacteria</taxon>
        <taxon>Pseudomonadales</taxon>
        <taxon>Pseudomonadaceae</taxon>
        <taxon>Pseudomonas</taxon>
    </lineage>
</organism>
<sequence>MSNHQTHTYTAYGYATTLPSEKARQGFNGEFPDALTGLYFLGSGYRAYETKLMRFISPDSLSPFAEGGINSYCYCGNDPVNNSDPTGHVGVRAAIVKRRLPLPRTRSQTLLQLDSPAQVNTPYHRDAPPYFTSHPAVFSTSGTPPTYNLGALPSYSEQLPTGHQRIVTPTLLPTDKGPKFLPPPRPPRYPIPKPQPEIQAALPPDQARAYRVRLQAMHDRYRRLKQVLRRLERGDMHVPEELRRNIEQLRQEGTRIRELLAD</sequence>
<dbReference type="EMBL" id="CP000712">
    <property type="protein sequence ID" value="ABQ76524.1"/>
    <property type="molecule type" value="Genomic_DNA"/>
</dbReference>
<reference evidence="1" key="1">
    <citation type="submission" date="2007-05" db="EMBL/GenBank/DDBJ databases">
        <title>Complete sequence of Pseudomonas putida F1.</title>
        <authorList>
            <consortium name="US DOE Joint Genome Institute"/>
            <person name="Copeland A."/>
            <person name="Lucas S."/>
            <person name="Lapidus A."/>
            <person name="Barry K."/>
            <person name="Detter J.C."/>
            <person name="Glavina del Rio T."/>
            <person name="Hammon N."/>
            <person name="Israni S."/>
            <person name="Dalin E."/>
            <person name="Tice H."/>
            <person name="Pitluck S."/>
            <person name="Chain P."/>
            <person name="Malfatti S."/>
            <person name="Shin M."/>
            <person name="Vergez L."/>
            <person name="Schmutz J."/>
            <person name="Larimer F."/>
            <person name="Land M."/>
            <person name="Hauser L."/>
            <person name="Kyrpides N."/>
            <person name="Lykidis A."/>
            <person name="Parales R."/>
            <person name="Richardson P."/>
        </authorList>
    </citation>
    <scope>NUCLEOTIDE SEQUENCE [LARGE SCALE GENOMIC DNA]</scope>
    <source>
        <strain evidence="1">F1</strain>
    </source>
</reference>